<dbReference type="EMBL" id="GBRH01229268">
    <property type="protein sequence ID" value="JAD68627.1"/>
    <property type="molecule type" value="Transcribed_RNA"/>
</dbReference>
<evidence type="ECO:0000313" key="1">
    <source>
        <dbReference type="EMBL" id="JAD68627.1"/>
    </source>
</evidence>
<accession>A0A0A9CAX3</accession>
<sequence>MAIMLQQCSYSTEVNCRMQC</sequence>
<organism evidence="1">
    <name type="scientific">Arundo donax</name>
    <name type="common">Giant reed</name>
    <name type="synonym">Donax arundinaceus</name>
    <dbReference type="NCBI Taxonomy" id="35708"/>
    <lineage>
        <taxon>Eukaryota</taxon>
        <taxon>Viridiplantae</taxon>
        <taxon>Streptophyta</taxon>
        <taxon>Embryophyta</taxon>
        <taxon>Tracheophyta</taxon>
        <taxon>Spermatophyta</taxon>
        <taxon>Magnoliopsida</taxon>
        <taxon>Liliopsida</taxon>
        <taxon>Poales</taxon>
        <taxon>Poaceae</taxon>
        <taxon>PACMAD clade</taxon>
        <taxon>Arundinoideae</taxon>
        <taxon>Arundineae</taxon>
        <taxon>Arundo</taxon>
    </lineage>
</organism>
<name>A0A0A9CAX3_ARUDO</name>
<protein>
    <submittedName>
        <fullName evidence="1">Uncharacterized protein</fullName>
    </submittedName>
</protein>
<dbReference type="AlphaFoldDB" id="A0A0A9CAX3"/>
<reference evidence="1" key="1">
    <citation type="submission" date="2014-09" db="EMBL/GenBank/DDBJ databases">
        <authorList>
            <person name="Magalhaes I.L.F."/>
            <person name="Oliveira U."/>
            <person name="Santos F.R."/>
            <person name="Vidigal T.H.D.A."/>
            <person name="Brescovit A.D."/>
            <person name="Santos A.J."/>
        </authorList>
    </citation>
    <scope>NUCLEOTIDE SEQUENCE</scope>
    <source>
        <tissue evidence="1">Shoot tissue taken approximately 20 cm above the soil surface</tissue>
    </source>
</reference>
<proteinExistence type="predicted"/>
<reference evidence="1" key="2">
    <citation type="journal article" date="2015" name="Data Brief">
        <title>Shoot transcriptome of the giant reed, Arundo donax.</title>
        <authorList>
            <person name="Barrero R.A."/>
            <person name="Guerrero F.D."/>
            <person name="Moolhuijzen P."/>
            <person name="Goolsby J.A."/>
            <person name="Tidwell J."/>
            <person name="Bellgard S.E."/>
            <person name="Bellgard M.I."/>
        </authorList>
    </citation>
    <scope>NUCLEOTIDE SEQUENCE</scope>
    <source>
        <tissue evidence="1">Shoot tissue taken approximately 20 cm above the soil surface</tissue>
    </source>
</reference>